<dbReference type="EMBL" id="LT984807">
    <property type="protein sequence ID" value="SPD58729.1"/>
    <property type="molecule type" value="Genomic_DNA"/>
</dbReference>
<geneLocation type="plasmid" evidence="3">
    <name>II</name>
</geneLocation>
<geneLocation type="plasmid" evidence="4">
    <name>ii</name>
</geneLocation>
<sequence length="55" mass="6318">MRRHAFEVTMAASPVQRIDPHGKQCGRARNVARFTRRRGDDALPEEQAVEERRAS</sequence>
<dbReference type="EMBL" id="OFTC01000040">
    <property type="protein sequence ID" value="SOZ39556.1"/>
    <property type="molecule type" value="Genomic_DNA"/>
</dbReference>
<organism evidence="3 4">
    <name type="scientific">Cupriavidus neocaledonicus</name>
    <dbReference type="NCBI Taxonomy" id="1040979"/>
    <lineage>
        <taxon>Bacteria</taxon>
        <taxon>Pseudomonadati</taxon>
        <taxon>Pseudomonadota</taxon>
        <taxon>Betaproteobacteria</taxon>
        <taxon>Burkholderiales</taxon>
        <taxon>Burkholderiaceae</taxon>
        <taxon>Cupriavidus</taxon>
    </lineage>
</organism>
<evidence type="ECO:0000313" key="3">
    <source>
        <dbReference type="EMBL" id="SPD58729.1"/>
    </source>
</evidence>
<dbReference type="Proteomes" id="UP000255168">
    <property type="component" value="Plasmid II"/>
</dbReference>
<dbReference type="Proteomes" id="UP000256710">
    <property type="component" value="Unassembled WGS sequence"/>
</dbReference>
<accession>A0A375HKF3</accession>
<feature type="region of interest" description="Disordered" evidence="1">
    <location>
        <begin position="36"/>
        <end position="55"/>
    </location>
</feature>
<reference evidence="4 5" key="1">
    <citation type="submission" date="2018-01" db="EMBL/GenBank/DDBJ databases">
        <authorList>
            <person name="Clerissi C."/>
        </authorList>
    </citation>
    <scope>NUCLEOTIDE SEQUENCE [LARGE SCALE GENOMIC DNA]</scope>
    <source>
        <strain evidence="2">Cupriavidus taiwanensis STM 6082</strain>
        <strain evidence="3">Cupriavidus taiwanensis STM 6160</strain>
        <plasmid evidence="4">ii</plasmid>
        <plasmid evidence="3">II</plasmid>
    </source>
</reference>
<keyword evidence="3" id="KW-0614">Plasmid</keyword>
<keyword evidence="5" id="KW-1185">Reference proteome</keyword>
<dbReference type="AlphaFoldDB" id="A0A375HKF3"/>
<proteinExistence type="predicted"/>
<name>A0A375HKF3_9BURK</name>
<evidence type="ECO:0000313" key="4">
    <source>
        <dbReference type="Proteomes" id="UP000255168"/>
    </source>
</evidence>
<protein>
    <submittedName>
        <fullName evidence="3">Uncharacterized protein</fullName>
    </submittedName>
</protein>
<gene>
    <name evidence="2" type="ORF">CBM2605_B170106</name>
    <name evidence="3" type="ORF">CBM2607_MP10131</name>
</gene>
<evidence type="ECO:0000313" key="5">
    <source>
        <dbReference type="Proteomes" id="UP000256710"/>
    </source>
</evidence>
<evidence type="ECO:0000256" key="1">
    <source>
        <dbReference type="SAM" id="MobiDB-lite"/>
    </source>
</evidence>
<evidence type="ECO:0000313" key="2">
    <source>
        <dbReference type="EMBL" id="SOZ39556.1"/>
    </source>
</evidence>